<organism evidence="1 2">
    <name type="scientific">Artemia franciscana</name>
    <name type="common">Brine shrimp</name>
    <name type="synonym">Artemia sanfranciscana</name>
    <dbReference type="NCBI Taxonomy" id="6661"/>
    <lineage>
        <taxon>Eukaryota</taxon>
        <taxon>Metazoa</taxon>
        <taxon>Ecdysozoa</taxon>
        <taxon>Arthropoda</taxon>
        <taxon>Crustacea</taxon>
        <taxon>Branchiopoda</taxon>
        <taxon>Anostraca</taxon>
        <taxon>Artemiidae</taxon>
        <taxon>Artemia</taxon>
    </lineage>
</organism>
<comment type="caution">
    <text evidence="1">The sequence shown here is derived from an EMBL/GenBank/DDBJ whole genome shotgun (WGS) entry which is preliminary data.</text>
</comment>
<dbReference type="EMBL" id="JAVRJZ010000138">
    <property type="protein sequence ID" value="KAK2702892.1"/>
    <property type="molecule type" value="Genomic_DNA"/>
</dbReference>
<gene>
    <name evidence="1" type="ORF">QYM36_018523</name>
</gene>
<dbReference type="Proteomes" id="UP001187531">
    <property type="component" value="Unassembled WGS sequence"/>
</dbReference>
<sequence length="151" mass="16681">MDMIIMVLAGHGFFSLRALAKARKVLSYASDNNSEEGVEPEYCESEGSLTMDVKEEGIGSMQNAEIEVGDYVLVALQRKSLVEHFVVEALLIDSLDIEVKIWKGLGNEKFIFTDEVSFVIKRDVVLYLPKSVPVGGAFHQSGKFAFGINFA</sequence>
<name>A0AA88HCQ4_ARTSF</name>
<reference evidence="1" key="1">
    <citation type="submission" date="2023-07" db="EMBL/GenBank/DDBJ databases">
        <title>Chromosome-level genome assembly of Artemia franciscana.</title>
        <authorList>
            <person name="Jo E."/>
        </authorList>
    </citation>
    <scope>NUCLEOTIDE SEQUENCE</scope>
    <source>
        <tissue evidence="1">Whole body</tissue>
    </source>
</reference>
<dbReference type="AlphaFoldDB" id="A0AA88HCQ4"/>
<evidence type="ECO:0000313" key="1">
    <source>
        <dbReference type="EMBL" id="KAK2702892.1"/>
    </source>
</evidence>
<keyword evidence="2" id="KW-1185">Reference proteome</keyword>
<protein>
    <submittedName>
        <fullName evidence="1">Uncharacterized protein</fullName>
    </submittedName>
</protein>
<proteinExistence type="predicted"/>
<accession>A0AA88HCQ4</accession>
<evidence type="ECO:0000313" key="2">
    <source>
        <dbReference type="Proteomes" id="UP001187531"/>
    </source>
</evidence>